<accession>A0ABD1WSQ9</accession>
<organism evidence="2 3">
    <name type="scientific">Forsythia ovata</name>
    <dbReference type="NCBI Taxonomy" id="205694"/>
    <lineage>
        <taxon>Eukaryota</taxon>
        <taxon>Viridiplantae</taxon>
        <taxon>Streptophyta</taxon>
        <taxon>Embryophyta</taxon>
        <taxon>Tracheophyta</taxon>
        <taxon>Spermatophyta</taxon>
        <taxon>Magnoliopsida</taxon>
        <taxon>eudicotyledons</taxon>
        <taxon>Gunneridae</taxon>
        <taxon>Pentapetalae</taxon>
        <taxon>asterids</taxon>
        <taxon>lamiids</taxon>
        <taxon>Lamiales</taxon>
        <taxon>Oleaceae</taxon>
        <taxon>Forsythieae</taxon>
        <taxon>Forsythia</taxon>
    </lineage>
</organism>
<feature type="coiled-coil region" evidence="1">
    <location>
        <begin position="141"/>
        <end position="168"/>
    </location>
</feature>
<comment type="caution">
    <text evidence="2">The sequence shown here is derived from an EMBL/GenBank/DDBJ whole genome shotgun (WGS) entry which is preliminary data.</text>
</comment>
<keyword evidence="1" id="KW-0175">Coiled coil</keyword>
<reference evidence="3" key="1">
    <citation type="submission" date="2024-07" db="EMBL/GenBank/DDBJ databases">
        <title>Two chromosome-level genome assemblies of Korean endemic species Abeliophyllum distichum and Forsythia ovata (Oleaceae).</title>
        <authorList>
            <person name="Jang H."/>
        </authorList>
    </citation>
    <scope>NUCLEOTIDE SEQUENCE [LARGE SCALE GENOMIC DNA]</scope>
</reference>
<dbReference type="Proteomes" id="UP001604277">
    <property type="component" value="Unassembled WGS sequence"/>
</dbReference>
<sequence length="173" mass="19960">MNIGSRKDELDLAILEKLPIPSAIAVVSVHKYWTFTWVKATENANILELLKLAEISTSRSHVLNCKLYKVLAMKIDKQRSTVAGEEDIDELRSENKFFRSRFAVFEDARAQAEFKIIKSEMIQRLSISARKQAELKLKFCKDMAYEKLKQLTKALAELSKAKELQRCRNCSYL</sequence>
<keyword evidence="3" id="KW-1185">Reference proteome</keyword>
<dbReference type="AlphaFoldDB" id="A0ABD1WSQ9"/>
<evidence type="ECO:0000313" key="2">
    <source>
        <dbReference type="EMBL" id="KAL2552602.1"/>
    </source>
</evidence>
<evidence type="ECO:0000256" key="1">
    <source>
        <dbReference type="SAM" id="Coils"/>
    </source>
</evidence>
<proteinExistence type="predicted"/>
<name>A0ABD1WSQ9_9LAMI</name>
<gene>
    <name evidence="2" type="ORF">Fot_06221</name>
</gene>
<evidence type="ECO:0000313" key="3">
    <source>
        <dbReference type="Proteomes" id="UP001604277"/>
    </source>
</evidence>
<dbReference type="EMBL" id="JBFOLJ010000002">
    <property type="protein sequence ID" value="KAL2552602.1"/>
    <property type="molecule type" value="Genomic_DNA"/>
</dbReference>
<protein>
    <submittedName>
        <fullName evidence="2">Uncharacterized protein</fullName>
    </submittedName>
</protein>